<accession>A0A9P0YGI6</accession>
<evidence type="ECO:0000313" key="2">
    <source>
        <dbReference type="EMBL" id="CAH9053242.1"/>
    </source>
</evidence>
<evidence type="ECO:0000256" key="1">
    <source>
        <dbReference type="SAM" id="MobiDB-lite"/>
    </source>
</evidence>
<dbReference type="EMBL" id="CAMAPE010000002">
    <property type="protein sequence ID" value="CAH9053242.1"/>
    <property type="molecule type" value="Genomic_DNA"/>
</dbReference>
<organism evidence="2 3">
    <name type="scientific">Cuscuta europaea</name>
    <name type="common">European dodder</name>
    <dbReference type="NCBI Taxonomy" id="41803"/>
    <lineage>
        <taxon>Eukaryota</taxon>
        <taxon>Viridiplantae</taxon>
        <taxon>Streptophyta</taxon>
        <taxon>Embryophyta</taxon>
        <taxon>Tracheophyta</taxon>
        <taxon>Spermatophyta</taxon>
        <taxon>Magnoliopsida</taxon>
        <taxon>eudicotyledons</taxon>
        <taxon>Gunneridae</taxon>
        <taxon>Pentapetalae</taxon>
        <taxon>asterids</taxon>
        <taxon>lamiids</taxon>
        <taxon>Solanales</taxon>
        <taxon>Convolvulaceae</taxon>
        <taxon>Cuscuteae</taxon>
        <taxon>Cuscuta</taxon>
        <taxon>Cuscuta subgen. Cuscuta</taxon>
    </lineage>
</organism>
<sequence length="54" mass="5485">MHCLSRFSQTSAPALITSSGESNDVLWYPDSGASAHMTSSEGQTFGGSSSSGAT</sequence>
<name>A0A9P0YGI6_CUSEU</name>
<feature type="region of interest" description="Disordered" evidence="1">
    <location>
        <begin position="1"/>
        <end position="54"/>
    </location>
</feature>
<comment type="caution">
    <text evidence="2">The sequence shown here is derived from an EMBL/GenBank/DDBJ whole genome shotgun (WGS) entry which is preliminary data.</text>
</comment>
<dbReference type="OrthoDB" id="1845088at2759"/>
<feature type="compositionally biased region" description="Polar residues" evidence="1">
    <location>
        <begin position="36"/>
        <end position="54"/>
    </location>
</feature>
<dbReference type="AlphaFoldDB" id="A0A9P0YGI6"/>
<protein>
    <submittedName>
        <fullName evidence="2">Uncharacterized protein</fullName>
    </submittedName>
</protein>
<dbReference type="Proteomes" id="UP001152484">
    <property type="component" value="Unassembled WGS sequence"/>
</dbReference>
<evidence type="ECO:0000313" key="3">
    <source>
        <dbReference type="Proteomes" id="UP001152484"/>
    </source>
</evidence>
<reference evidence="2" key="1">
    <citation type="submission" date="2022-07" db="EMBL/GenBank/DDBJ databases">
        <authorList>
            <person name="Macas J."/>
            <person name="Novak P."/>
            <person name="Neumann P."/>
        </authorList>
    </citation>
    <scope>NUCLEOTIDE SEQUENCE</scope>
</reference>
<keyword evidence="3" id="KW-1185">Reference proteome</keyword>
<feature type="compositionally biased region" description="Polar residues" evidence="1">
    <location>
        <begin position="1"/>
        <end position="22"/>
    </location>
</feature>
<gene>
    <name evidence="2" type="ORF">CEURO_LOCUS473</name>
</gene>
<proteinExistence type="predicted"/>